<evidence type="ECO:0000256" key="1">
    <source>
        <dbReference type="SAM" id="Phobius"/>
    </source>
</evidence>
<dbReference type="EnsemblFungi" id="PTTG_12112-t43_1">
    <property type="protein sequence ID" value="PTTG_12112-t43_1-p1"/>
    <property type="gene ID" value="PTTG_12112"/>
</dbReference>
<keyword evidence="1" id="KW-1133">Transmembrane helix</keyword>
<protein>
    <submittedName>
        <fullName evidence="2 3">Uncharacterized protein</fullName>
    </submittedName>
</protein>
<accession>A0A180GQV1</accession>
<dbReference type="EMBL" id="ADAS02000032">
    <property type="protein sequence ID" value="OAV95130.1"/>
    <property type="molecule type" value="Genomic_DNA"/>
</dbReference>
<proteinExistence type="predicted"/>
<evidence type="ECO:0000313" key="2">
    <source>
        <dbReference type="EMBL" id="OAV95130.1"/>
    </source>
</evidence>
<keyword evidence="1" id="KW-0812">Transmembrane</keyword>
<reference evidence="3 4" key="3">
    <citation type="journal article" date="2017" name="G3 (Bethesda)">
        <title>Comparative analysis highlights variable genome content of wheat rusts and divergence of the mating loci.</title>
        <authorList>
            <person name="Cuomo C.A."/>
            <person name="Bakkeren G."/>
            <person name="Khalil H.B."/>
            <person name="Panwar V."/>
            <person name="Joly D."/>
            <person name="Linning R."/>
            <person name="Sakthikumar S."/>
            <person name="Song X."/>
            <person name="Adiconis X."/>
            <person name="Fan L."/>
            <person name="Goldberg J.M."/>
            <person name="Levin J.Z."/>
            <person name="Young S."/>
            <person name="Zeng Q."/>
            <person name="Anikster Y."/>
            <person name="Bruce M."/>
            <person name="Wang M."/>
            <person name="Yin C."/>
            <person name="McCallum B."/>
            <person name="Szabo L.J."/>
            <person name="Hulbert S."/>
            <person name="Chen X."/>
            <person name="Fellers J.P."/>
        </authorList>
    </citation>
    <scope>NUCLEOTIDE SEQUENCE</scope>
    <source>
        <strain evidence="4">Isolate 1-1 / race 1 (BBBD)</strain>
        <strain evidence="3">isolate 1-1 / race 1 (BBBD)</strain>
    </source>
</reference>
<sequence>MFSLYRDHDSEAYRVTGSALEEDLSLLRRRMIQAGKCYCLLILATLGWLAFTHTLDHHPNIMESISFTKFNLDYPSLSVQELFTHFNPVGESIPPLNVRPYTQNDFDGTQKPVEKITLSRIVGRKFRLNDRKAIRRISH</sequence>
<evidence type="ECO:0000313" key="3">
    <source>
        <dbReference type="EnsemblFungi" id="PTTG_12112-t43_1-p1"/>
    </source>
</evidence>
<reference evidence="2" key="2">
    <citation type="submission" date="2016-05" db="EMBL/GenBank/DDBJ databases">
        <title>Comparative analysis highlights variable genome content of wheat rusts and divergence of the mating loci.</title>
        <authorList>
            <person name="Cuomo C.A."/>
            <person name="Bakkeren G."/>
            <person name="Szabo L."/>
            <person name="Khalil H."/>
            <person name="Joly D."/>
            <person name="Goldberg J."/>
            <person name="Young S."/>
            <person name="Zeng Q."/>
            <person name="Fellers J."/>
        </authorList>
    </citation>
    <scope>NUCLEOTIDE SEQUENCE [LARGE SCALE GENOMIC DNA]</scope>
    <source>
        <strain evidence="2">1-1 BBBD Race 1</strain>
    </source>
</reference>
<dbReference type="OrthoDB" id="2496054at2759"/>
<feature type="transmembrane region" description="Helical" evidence="1">
    <location>
        <begin position="37"/>
        <end position="55"/>
    </location>
</feature>
<gene>
    <name evidence="2" type="ORF">PTTG_12112</name>
</gene>
<dbReference type="AlphaFoldDB" id="A0A180GQV1"/>
<keyword evidence="1" id="KW-0472">Membrane</keyword>
<evidence type="ECO:0000313" key="4">
    <source>
        <dbReference type="Proteomes" id="UP000005240"/>
    </source>
</evidence>
<keyword evidence="4" id="KW-1185">Reference proteome</keyword>
<reference evidence="3" key="4">
    <citation type="submission" date="2025-05" db="UniProtKB">
        <authorList>
            <consortium name="EnsemblFungi"/>
        </authorList>
    </citation>
    <scope>IDENTIFICATION</scope>
    <source>
        <strain evidence="3">isolate 1-1 / race 1 (BBBD)</strain>
    </source>
</reference>
<organism evidence="2">
    <name type="scientific">Puccinia triticina (isolate 1-1 / race 1 (BBBD))</name>
    <name type="common">Brown leaf rust fungus</name>
    <dbReference type="NCBI Taxonomy" id="630390"/>
    <lineage>
        <taxon>Eukaryota</taxon>
        <taxon>Fungi</taxon>
        <taxon>Dikarya</taxon>
        <taxon>Basidiomycota</taxon>
        <taxon>Pucciniomycotina</taxon>
        <taxon>Pucciniomycetes</taxon>
        <taxon>Pucciniales</taxon>
        <taxon>Pucciniaceae</taxon>
        <taxon>Puccinia</taxon>
    </lineage>
</organism>
<name>A0A180GQV1_PUCT1</name>
<reference evidence="2" key="1">
    <citation type="submission" date="2009-11" db="EMBL/GenBank/DDBJ databases">
        <authorList>
            <consortium name="The Broad Institute Genome Sequencing Platform"/>
            <person name="Ward D."/>
            <person name="Feldgarden M."/>
            <person name="Earl A."/>
            <person name="Young S.K."/>
            <person name="Zeng Q."/>
            <person name="Koehrsen M."/>
            <person name="Alvarado L."/>
            <person name="Berlin A."/>
            <person name="Bochicchio J."/>
            <person name="Borenstein D."/>
            <person name="Chapman S.B."/>
            <person name="Chen Z."/>
            <person name="Engels R."/>
            <person name="Freedman E."/>
            <person name="Gellesch M."/>
            <person name="Goldberg J."/>
            <person name="Griggs A."/>
            <person name="Gujja S."/>
            <person name="Heilman E."/>
            <person name="Heiman D."/>
            <person name="Hepburn T."/>
            <person name="Howarth C."/>
            <person name="Jen D."/>
            <person name="Larson L."/>
            <person name="Lewis B."/>
            <person name="Mehta T."/>
            <person name="Park D."/>
            <person name="Pearson M."/>
            <person name="Roberts A."/>
            <person name="Saif S."/>
            <person name="Shea T."/>
            <person name="Shenoy N."/>
            <person name="Sisk P."/>
            <person name="Stolte C."/>
            <person name="Sykes S."/>
            <person name="Thomson T."/>
            <person name="Walk T."/>
            <person name="White J."/>
            <person name="Yandava C."/>
            <person name="Izard J."/>
            <person name="Baranova O.V."/>
            <person name="Blanton J.M."/>
            <person name="Tanner A.C."/>
            <person name="Dewhirst F.E."/>
            <person name="Haas B."/>
            <person name="Nusbaum C."/>
            <person name="Birren B."/>
        </authorList>
    </citation>
    <scope>NUCLEOTIDE SEQUENCE [LARGE SCALE GENOMIC DNA]</scope>
    <source>
        <strain evidence="2">1-1 BBBD Race 1</strain>
    </source>
</reference>
<dbReference type="Proteomes" id="UP000005240">
    <property type="component" value="Unassembled WGS sequence"/>
</dbReference>
<dbReference type="VEuPathDB" id="FungiDB:PTTG_12112"/>